<dbReference type="EMBL" id="JACONW010000074">
    <property type="protein sequence ID" value="MBC3951243.1"/>
    <property type="molecule type" value="Genomic_DNA"/>
</dbReference>
<dbReference type="InterPro" id="IPR013655">
    <property type="entry name" value="PAS_fold_3"/>
</dbReference>
<accession>A0ABR7B266</accession>
<dbReference type="EC" id="2.7.13.3" evidence="2"/>
<dbReference type="InterPro" id="IPR004358">
    <property type="entry name" value="Sig_transdc_His_kin-like_C"/>
</dbReference>
<dbReference type="InterPro" id="IPR005467">
    <property type="entry name" value="His_kinase_dom"/>
</dbReference>
<dbReference type="InterPro" id="IPR000700">
    <property type="entry name" value="PAS-assoc_C"/>
</dbReference>
<dbReference type="Gene3D" id="3.30.565.10">
    <property type="entry name" value="Histidine kinase-like ATPase, C-terminal domain"/>
    <property type="match status" value="1"/>
</dbReference>
<dbReference type="Pfam" id="PF08447">
    <property type="entry name" value="PAS_3"/>
    <property type="match status" value="1"/>
</dbReference>
<dbReference type="PANTHER" id="PTHR43065">
    <property type="entry name" value="SENSOR HISTIDINE KINASE"/>
    <property type="match status" value="1"/>
</dbReference>
<keyword evidence="4" id="KW-0808">Transferase</keyword>
<evidence type="ECO:0000256" key="4">
    <source>
        <dbReference type="ARBA" id="ARBA00022777"/>
    </source>
</evidence>
<evidence type="ECO:0000313" key="11">
    <source>
        <dbReference type="Proteomes" id="UP000651852"/>
    </source>
</evidence>
<dbReference type="PRINTS" id="PR00344">
    <property type="entry name" value="BCTRLSENSOR"/>
</dbReference>
<dbReference type="SUPFAM" id="SSF52172">
    <property type="entry name" value="CheY-like"/>
    <property type="match status" value="1"/>
</dbReference>
<evidence type="ECO:0000256" key="1">
    <source>
        <dbReference type="ARBA" id="ARBA00000085"/>
    </source>
</evidence>
<feature type="modified residue" description="4-aspartylphosphate" evidence="5">
    <location>
        <position position="746"/>
    </location>
</feature>
<feature type="domain" description="PAS" evidence="8">
    <location>
        <begin position="329"/>
        <end position="369"/>
    </location>
</feature>
<dbReference type="Pfam" id="PF00072">
    <property type="entry name" value="Response_reg"/>
    <property type="match status" value="1"/>
</dbReference>
<dbReference type="Gene3D" id="1.10.287.130">
    <property type="match status" value="1"/>
</dbReference>
<feature type="domain" description="PAC" evidence="9">
    <location>
        <begin position="246"/>
        <end position="302"/>
    </location>
</feature>
<dbReference type="Proteomes" id="UP000651852">
    <property type="component" value="Unassembled WGS sequence"/>
</dbReference>
<dbReference type="InterPro" id="IPR003594">
    <property type="entry name" value="HATPase_dom"/>
</dbReference>
<gene>
    <name evidence="10" type="ORF">H8S59_15865</name>
</gene>
<protein>
    <recommendedName>
        <fullName evidence="2">histidine kinase</fullName>
        <ecNumber evidence="2">2.7.13.3</ecNumber>
    </recommendedName>
</protein>
<dbReference type="InterPro" id="IPR013656">
    <property type="entry name" value="PAS_4"/>
</dbReference>
<dbReference type="PROSITE" id="PS50109">
    <property type="entry name" value="HIS_KIN"/>
    <property type="match status" value="1"/>
</dbReference>
<dbReference type="Gene3D" id="3.30.450.20">
    <property type="entry name" value="PAS domain"/>
    <property type="match status" value="3"/>
</dbReference>
<reference evidence="10 11" key="1">
    <citation type="submission" date="2020-08" db="EMBL/GenBank/DDBJ databases">
        <title>Putative novel bacterial strains isolated from necrotic wheat leaf tissues caused by Xanthomonas translucens.</title>
        <authorList>
            <person name="Tambong J.T."/>
        </authorList>
    </citation>
    <scope>NUCLEOTIDE SEQUENCE [LARGE SCALE GENOMIC DNA]</scope>
    <source>
        <strain evidence="10 11">DOAB 1069</strain>
    </source>
</reference>
<dbReference type="NCBIfam" id="TIGR00229">
    <property type="entry name" value="sensory_box"/>
    <property type="match status" value="1"/>
</dbReference>
<evidence type="ECO:0000259" key="8">
    <source>
        <dbReference type="PROSITE" id="PS50112"/>
    </source>
</evidence>
<dbReference type="PROSITE" id="PS50110">
    <property type="entry name" value="RESPONSE_REGULATORY"/>
    <property type="match status" value="1"/>
</dbReference>
<proteinExistence type="predicted"/>
<feature type="domain" description="Histidine kinase" evidence="6">
    <location>
        <begin position="453"/>
        <end position="673"/>
    </location>
</feature>
<keyword evidence="3 5" id="KW-0597">Phosphoprotein</keyword>
<evidence type="ECO:0000259" key="7">
    <source>
        <dbReference type="PROSITE" id="PS50110"/>
    </source>
</evidence>
<dbReference type="CDD" id="cd00130">
    <property type="entry name" value="PAS"/>
    <property type="match status" value="1"/>
</dbReference>
<dbReference type="PROSITE" id="PS50113">
    <property type="entry name" value="PAC"/>
    <property type="match status" value="1"/>
</dbReference>
<dbReference type="SMART" id="SM00086">
    <property type="entry name" value="PAC"/>
    <property type="match status" value="2"/>
</dbReference>
<sequence>MARYGVEEQTWWTFSFSPIYDELEESVLGVLCHTVETTDSVRVDQQLKSSDERYRALFSNIDIGFCVLEVSYAGDALAGCHLVEINAAFEGMIELKQQIGQSLRDIAEGRPVPWFEVYARVVLSGKSMGFNAPAVALNGRWYEIYAYKVDEHAQNRIAMLFKDVTEVRRIESSLRDTEEFNSRVLASSNDCIKVIDLDGKLAFMSEGGMRVMEISDFNAVRGCPWPDFWQDQGHIDAKAAIESAKAGLSGRFQGFANTYLGAPKWWDVQVTPMFDAAGAVEKILCISRDITATRAAEEDLRKLNATLEERVEARTQDRDRIWRLSTDLMLIAEFGGAITAVNPAWTHLLGWTPEELVGRSFLEFLHPDDELSTAAAAAKLSQGISFSSFENRYMHKDGSYRWISWTAVPDQSYIHAVGRDVQVEREAAETLRRTEAALRQSQKMEAVGQLTGGVAHDFNNLLTVVKASTDLLKRNLDEERRRRYIDAISDAVDRASKLTGQLLAFSRQQTLRPEVFDVGKSVRTIGEMISSLTGARIKVLVELPAQPCYINADAGQFDTALINMAVNARDAMNGEGTLRICVEAVGQIPARRTHAAVVADYVAVSLIDTGSGIAPDLLDRIFDPFFTTKDVGKGTGLGLSQVFGFAKQSGGEVIVESEFCEGSKFTLYLPRSMAMPSAEYAALDLELQTSGEGARLLVVEDNPEIGDFSSQTLRELGYDIHWVRNGLEALKVLADQADTFQAVFSDVVMPGMNGVELALEVQKLYPKLPIVLTSGYSPALAQGNSQGFTFLQKPYSVEALARLLRNEISARQDGC</sequence>
<dbReference type="SUPFAM" id="SSF55874">
    <property type="entry name" value="ATPase domain of HSP90 chaperone/DNA topoisomerase II/histidine kinase"/>
    <property type="match status" value="1"/>
</dbReference>
<dbReference type="Pfam" id="PF02518">
    <property type="entry name" value="HATPase_c"/>
    <property type="match status" value="1"/>
</dbReference>
<dbReference type="PANTHER" id="PTHR43065:SF49">
    <property type="entry name" value="HISTIDINE KINASE"/>
    <property type="match status" value="1"/>
</dbReference>
<name>A0ABR7B266_9PSED</name>
<keyword evidence="4" id="KW-0418">Kinase</keyword>
<evidence type="ECO:0000256" key="5">
    <source>
        <dbReference type="PROSITE-ProRule" id="PRU00169"/>
    </source>
</evidence>
<dbReference type="InterPro" id="IPR011006">
    <property type="entry name" value="CheY-like_superfamily"/>
</dbReference>
<dbReference type="InterPro" id="IPR036097">
    <property type="entry name" value="HisK_dim/P_sf"/>
</dbReference>
<dbReference type="Gene3D" id="3.40.50.2300">
    <property type="match status" value="1"/>
</dbReference>
<organism evidence="10 11">
    <name type="scientific">Pseudomonas folii</name>
    <dbReference type="NCBI Taxonomy" id="2762593"/>
    <lineage>
        <taxon>Bacteria</taxon>
        <taxon>Pseudomonadati</taxon>
        <taxon>Pseudomonadota</taxon>
        <taxon>Gammaproteobacteria</taxon>
        <taxon>Pseudomonadales</taxon>
        <taxon>Pseudomonadaceae</taxon>
        <taxon>Pseudomonas</taxon>
    </lineage>
</organism>
<evidence type="ECO:0000313" key="10">
    <source>
        <dbReference type="EMBL" id="MBC3951243.1"/>
    </source>
</evidence>
<comment type="caution">
    <text evidence="10">The sequence shown here is derived from an EMBL/GenBank/DDBJ whole genome shotgun (WGS) entry which is preliminary data.</text>
</comment>
<feature type="domain" description="Response regulatory" evidence="7">
    <location>
        <begin position="695"/>
        <end position="808"/>
    </location>
</feature>
<dbReference type="InterPro" id="IPR035965">
    <property type="entry name" value="PAS-like_dom_sf"/>
</dbReference>
<dbReference type="InterPro" id="IPR001789">
    <property type="entry name" value="Sig_transdc_resp-reg_receiver"/>
</dbReference>
<dbReference type="SUPFAM" id="SSF47384">
    <property type="entry name" value="Homodimeric domain of signal transducing histidine kinase"/>
    <property type="match status" value="1"/>
</dbReference>
<dbReference type="Pfam" id="PF00512">
    <property type="entry name" value="HisKA"/>
    <property type="match status" value="1"/>
</dbReference>
<dbReference type="SMART" id="SM00387">
    <property type="entry name" value="HATPase_c"/>
    <property type="match status" value="1"/>
</dbReference>
<dbReference type="PROSITE" id="PS50112">
    <property type="entry name" value="PAS"/>
    <property type="match status" value="1"/>
</dbReference>
<dbReference type="InterPro" id="IPR036890">
    <property type="entry name" value="HATPase_C_sf"/>
</dbReference>
<dbReference type="InterPro" id="IPR003661">
    <property type="entry name" value="HisK_dim/P_dom"/>
</dbReference>
<dbReference type="SMART" id="SM00448">
    <property type="entry name" value="REC"/>
    <property type="match status" value="1"/>
</dbReference>
<dbReference type="SMART" id="SM00091">
    <property type="entry name" value="PAS"/>
    <property type="match status" value="3"/>
</dbReference>
<evidence type="ECO:0000259" key="9">
    <source>
        <dbReference type="PROSITE" id="PS50113"/>
    </source>
</evidence>
<dbReference type="InterPro" id="IPR001610">
    <property type="entry name" value="PAC"/>
</dbReference>
<evidence type="ECO:0000256" key="2">
    <source>
        <dbReference type="ARBA" id="ARBA00012438"/>
    </source>
</evidence>
<comment type="catalytic activity">
    <reaction evidence="1">
        <text>ATP + protein L-histidine = ADP + protein N-phospho-L-histidine.</text>
        <dbReference type="EC" id="2.7.13.3"/>
    </reaction>
</comment>
<evidence type="ECO:0000256" key="3">
    <source>
        <dbReference type="ARBA" id="ARBA00022553"/>
    </source>
</evidence>
<dbReference type="SMART" id="SM00388">
    <property type="entry name" value="HisKA"/>
    <property type="match status" value="1"/>
</dbReference>
<evidence type="ECO:0000259" key="6">
    <source>
        <dbReference type="PROSITE" id="PS50109"/>
    </source>
</evidence>
<dbReference type="InterPro" id="IPR000014">
    <property type="entry name" value="PAS"/>
</dbReference>
<dbReference type="CDD" id="cd00156">
    <property type="entry name" value="REC"/>
    <property type="match status" value="1"/>
</dbReference>
<dbReference type="Pfam" id="PF08448">
    <property type="entry name" value="PAS_4"/>
    <property type="match status" value="1"/>
</dbReference>
<dbReference type="SUPFAM" id="SSF55785">
    <property type="entry name" value="PYP-like sensor domain (PAS domain)"/>
    <property type="match status" value="3"/>
</dbReference>
<dbReference type="CDD" id="cd00082">
    <property type="entry name" value="HisKA"/>
    <property type="match status" value="1"/>
</dbReference>
<keyword evidence="11" id="KW-1185">Reference proteome</keyword>